<feature type="transmembrane region" description="Helical" evidence="1">
    <location>
        <begin position="271"/>
        <end position="294"/>
    </location>
</feature>
<keyword evidence="4" id="KW-1185">Reference proteome</keyword>
<name>D5EPN7_CORAD</name>
<dbReference type="Pfam" id="PF02517">
    <property type="entry name" value="Rce1-like"/>
    <property type="match status" value="1"/>
</dbReference>
<organism evidence="3 4">
    <name type="scientific">Coraliomargarita akajimensis (strain DSM 45221 / IAM 15411 / JCM 23193 / KCTC 12865 / 04OKA010-24)</name>
    <dbReference type="NCBI Taxonomy" id="583355"/>
    <lineage>
        <taxon>Bacteria</taxon>
        <taxon>Pseudomonadati</taxon>
        <taxon>Verrucomicrobiota</taxon>
        <taxon>Opitutia</taxon>
        <taxon>Puniceicoccales</taxon>
        <taxon>Coraliomargaritaceae</taxon>
        <taxon>Coraliomargarita</taxon>
    </lineage>
</organism>
<dbReference type="PANTHER" id="PTHR36435">
    <property type="entry name" value="SLR1288 PROTEIN"/>
    <property type="match status" value="1"/>
</dbReference>
<sequence>MLDGKELDPPAILMYGISGLLFWSSIVLWIIWLVQRGKRSAQKQLPAKTQLAAWPIGWVNFGILICSLIVFSAFLQLVAATLFGPLLQANAESESPSAWALAIGALVVQSAFLIVFWGFRRYLPAPLSLSLNTQPLHLWTAMRKACPLFIRSLLLIGLVAVLWNGLLEFCVSQGWMAPFKRQEAVLVFTRGEHPIALALLAIFAVILAPLAEEIIFRGGVYRFLKSQMPVGSAMLASACFFALIHFNILALGPLICVGAILAYVYEKERNILVPICFHAAFNLLTLTMTTLSVLSEVELPQ</sequence>
<dbReference type="HOGENOM" id="CLU_923510_0_0_0"/>
<feature type="transmembrane region" description="Helical" evidence="1">
    <location>
        <begin position="12"/>
        <end position="34"/>
    </location>
</feature>
<dbReference type="Proteomes" id="UP000000925">
    <property type="component" value="Chromosome"/>
</dbReference>
<dbReference type="InterPro" id="IPR003675">
    <property type="entry name" value="Rce1/LyrA-like_dom"/>
</dbReference>
<dbReference type="OrthoDB" id="9782250at2"/>
<gene>
    <name evidence="3" type="ordered locus">Caka_0750</name>
</gene>
<reference evidence="3 4" key="1">
    <citation type="journal article" date="2010" name="Stand. Genomic Sci.">
        <title>Complete genome sequence of Coraliomargarita akajimensis type strain (04OKA010-24).</title>
        <authorList>
            <person name="Mavromatis K."/>
            <person name="Abt B."/>
            <person name="Brambilla E."/>
            <person name="Lapidus A."/>
            <person name="Copeland A."/>
            <person name="Deshpande S."/>
            <person name="Nolan M."/>
            <person name="Lucas S."/>
            <person name="Tice H."/>
            <person name="Cheng J.F."/>
            <person name="Han C."/>
            <person name="Detter J.C."/>
            <person name="Woyke T."/>
            <person name="Goodwin L."/>
            <person name="Pitluck S."/>
            <person name="Held B."/>
            <person name="Brettin T."/>
            <person name="Tapia R."/>
            <person name="Ivanova N."/>
            <person name="Mikhailova N."/>
            <person name="Pati A."/>
            <person name="Liolios K."/>
            <person name="Chen A."/>
            <person name="Palaniappan K."/>
            <person name="Land M."/>
            <person name="Hauser L."/>
            <person name="Chang Y.J."/>
            <person name="Jeffries C.D."/>
            <person name="Rohde M."/>
            <person name="Goker M."/>
            <person name="Bristow J."/>
            <person name="Eisen J.A."/>
            <person name="Markowitz V."/>
            <person name="Hugenholtz P."/>
            <person name="Klenk H.P."/>
            <person name="Kyrpides N.C."/>
        </authorList>
    </citation>
    <scope>NUCLEOTIDE SEQUENCE [LARGE SCALE GENOMIC DNA]</scope>
    <source>
        <strain evidence="4">DSM 45221 / IAM 15411 / JCM 23193 / KCTC 12865</strain>
    </source>
</reference>
<evidence type="ECO:0000256" key="1">
    <source>
        <dbReference type="SAM" id="Phobius"/>
    </source>
</evidence>
<dbReference type="STRING" id="583355.Caka_0750"/>
<feature type="transmembrane region" description="Helical" evidence="1">
    <location>
        <begin position="55"/>
        <end position="78"/>
    </location>
</feature>
<evidence type="ECO:0000259" key="2">
    <source>
        <dbReference type="Pfam" id="PF02517"/>
    </source>
</evidence>
<evidence type="ECO:0000313" key="3">
    <source>
        <dbReference type="EMBL" id="ADE53774.1"/>
    </source>
</evidence>
<feature type="domain" description="CAAX prenyl protease 2/Lysostaphin resistance protein A-like" evidence="2">
    <location>
        <begin position="196"/>
        <end position="284"/>
    </location>
</feature>
<dbReference type="AlphaFoldDB" id="D5EPN7"/>
<dbReference type="KEGG" id="caa:Caka_0750"/>
<evidence type="ECO:0000313" key="4">
    <source>
        <dbReference type="Proteomes" id="UP000000925"/>
    </source>
</evidence>
<accession>D5EPN7</accession>
<feature type="transmembrane region" description="Helical" evidence="1">
    <location>
        <begin position="235"/>
        <end position="265"/>
    </location>
</feature>
<keyword evidence="1" id="KW-1133">Transmembrane helix</keyword>
<proteinExistence type="predicted"/>
<feature type="transmembrane region" description="Helical" evidence="1">
    <location>
        <begin position="195"/>
        <end position="215"/>
    </location>
</feature>
<keyword evidence="1" id="KW-0812">Transmembrane</keyword>
<dbReference type="GO" id="GO:0080120">
    <property type="term" value="P:CAAX-box protein maturation"/>
    <property type="evidence" value="ECO:0007669"/>
    <property type="project" value="UniProtKB-ARBA"/>
</dbReference>
<dbReference type="GO" id="GO:0004175">
    <property type="term" value="F:endopeptidase activity"/>
    <property type="evidence" value="ECO:0007669"/>
    <property type="project" value="UniProtKB-ARBA"/>
</dbReference>
<dbReference type="InterPro" id="IPR052710">
    <property type="entry name" value="CAAX_protease"/>
</dbReference>
<keyword evidence="1" id="KW-0472">Membrane</keyword>
<feature type="transmembrane region" description="Helical" evidence="1">
    <location>
        <begin position="152"/>
        <end position="175"/>
    </location>
</feature>
<dbReference type="RefSeq" id="WP_013042498.1">
    <property type="nucleotide sequence ID" value="NC_014008.1"/>
</dbReference>
<dbReference type="eggNOG" id="COG1266">
    <property type="taxonomic scope" value="Bacteria"/>
</dbReference>
<feature type="transmembrane region" description="Helical" evidence="1">
    <location>
        <begin position="98"/>
        <end position="119"/>
    </location>
</feature>
<protein>
    <submittedName>
        <fullName evidence="3">Abortive infection protein</fullName>
    </submittedName>
</protein>
<dbReference type="EMBL" id="CP001998">
    <property type="protein sequence ID" value="ADE53774.1"/>
    <property type="molecule type" value="Genomic_DNA"/>
</dbReference>
<dbReference type="PANTHER" id="PTHR36435:SF1">
    <property type="entry name" value="CAAX AMINO TERMINAL PROTEASE FAMILY PROTEIN"/>
    <property type="match status" value="1"/>
</dbReference>